<keyword evidence="9 12" id="KW-0201">Cytochrome c-type biogenesis</keyword>
<dbReference type="GO" id="GO:0015232">
    <property type="term" value="F:heme transmembrane transporter activity"/>
    <property type="evidence" value="ECO:0007669"/>
    <property type="project" value="InterPro"/>
</dbReference>
<evidence type="ECO:0000313" key="15">
    <source>
        <dbReference type="Proteomes" id="UP000315037"/>
    </source>
</evidence>
<feature type="transmembrane region" description="Helical" evidence="13">
    <location>
        <begin position="29"/>
        <end position="51"/>
    </location>
</feature>
<reference evidence="14 15" key="1">
    <citation type="submission" date="2019-03" db="EMBL/GenBank/DDBJ databases">
        <title>The complete genome sequence of Neokomagataea sp. Jb2 NBRC113641.</title>
        <authorList>
            <person name="Chua K.-O."/>
            <person name="Chan K.-G."/>
            <person name="See-Too W.-S."/>
        </authorList>
    </citation>
    <scope>NUCLEOTIDE SEQUENCE [LARGE SCALE GENOMIC DNA]</scope>
    <source>
        <strain evidence="14 15">Jb2</strain>
    </source>
</reference>
<keyword evidence="10 13" id="KW-1133">Transmembrane helix</keyword>
<proteinExistence type="inferred from homology"/>
<accession>A0A506ULT5</accession>
<dbReference type="GO" id="GO:1903607">
    <property type="term" value="P:cytochrome c biosynthetic process"/>
    <property type="evidence" value="ECO:0007669"/>
    <property type="project" value="TreeGrafter"/>
</dbReference>
<sequence length="232" mass="23959">MTGRSQSKPRELALFGHVLRRDVLIARRFGGDTLAGVLFFVLCASLFPLALGPSPSLLAKTAPGLIWVCALLASLLSLEKIFQPDLEDGALDQLMLSGLSPAALALAKITAHWLCSGLPLLAACLPLLLMFGLPLKSAPLLLGSLALGTMGFSLLGGMGAAIALGARFSSVLLPMLVLPLCTPLLIFGTIACSAPLQGLSPATGLEFLGAFFCAALPLCPLLAGIGLREACR</sequence>
<keyword evidence="7 12" id="KW-0997">Cell inner membrane</keyword>
<evidence type="ECO:0000256" key="3">
    <source>
        <dbReference type="ARBA" id="ARBA00010544"/>
    </source>
</evidence>
<keyword evidence="11 12" id="KW-0472">Membrane</keyword>
<keyword evidence="8 13" id="KW-0812">Transmembrane</keyword>
<evidence type="ECO:0000256" key="8">
    <source>
        <dbReference type="ARBA" id="ARBA00022692"/>
    </source>
</evidence>
<dbReference type="InterPro" id="IPR026031">
    <property type="entry name" value="Cyt_c_CcmB_bac"/>
</dbReference>
<dbReference type="NCBIfam" id="TIGR01190">
    <property type="entry name" value="ccmB"/>
    <property type="match status" value="1"/>
</dbReference>
<evidence type="ECO:0000256" key="1">
    <source>
        <dbReference type="ARBA" id="ARBA00002442"/>
    </source>
</evidence>
<evidence type="ECO:0000256" key="10">
    <source>
        <dbReference type="ARBA" id="ARBA00022989"/>
    </source>
</evidence>
<feature type="transmembrane region" description="Helical" evidence="13">
    <location>
        <begin position="208"/>
        <end position="227"/>
    </location>
</feature>
<dbReference type="AlphaFoldDB" id="A0A506ULT5"/>
<evidence type="ECO:0000256" key="2">
    <source>
        <dbReference type="ARBA" id="ARBA00004429"/>
    </source>
</evidence>
<comment type="caution">
    <text evidence="14">The sequence shown here is derived from an EMBL/GenBank/DDBJ whole genome shotgun (WGS) entry which is preliminary data.</text>
</comment>
<dbReference type="PANTHER" id="PTHR30070:SF1">
    <property type="entry name" value="CYTOCHROME C BIOGENESIS B-RELATED"/>
    <property type="match status" value="1"/>
</dbReference>
<feature type="transmembrane region" description="Helical" evidence="13">
    <location>
        <begin position="141"/>
        <end position="164"/>
    </location>
</feature>
<dbReference type="RefSeq" id="WP_165600899.1">
    <property type="nucleotide sequence ID" value="NZ_SORZ01000002.1"/>
</dbReference>
<gene>
    <name evidence="14" type="primary">ccmB</name>
    <name evidence="14" type="ORF">E3202_07235</name>
</gene>
<evidence type="ECO:0000256" key="12">
    <source>
        <dbReference type="PIRNR" id="PIRNR002764"/>
    </source>
</evidence>
<organism evidence="14 15">
    <name type="scientific">Oecophyllibacter saccharovorans</name>
    <dbReference type="NCBI Taxonomy" id="2558360"/>
    <lineage>
        <taxon>Bacteria</taxon>
        <taxon>Pseudomonadati</taxon>
        <taxon>Pseudomonadota</taxon>
        <taxon>Alphaproteobacteria</taxon>
        <taxon>Acetobacterales</taxon>
        <taxon>Acetobacteraceae</taxon>
        <taxon>Oecophyllibacter</taxon>
    </lineage>
</organism>
<dbReference type="Proteomes" id="UP000315037">
    <property type="component" value="Unassembled WGS sequence"/>
</dbReference>
<evidence type="ECO:0000256" key="6">
    <source>
        <dbReference type="ARBA" id="ARBA00022475"/>
    </source>
</evidence>
<keyword evidence="5 12" id="KW-0813">Transport</keyword>
<dbReference type="PRINTS" id="PR01414">
    <property type="entry name" value="CCMBBIOGNSIS"/>
</dbReference>
<feature type="transmembrane region" description="Helical" evidence="13">
    <location>
        <begin position="57"/>
        <end position="78"/>
    </location>
</feature>
<evidence type="ECO:0000256" key="11">
    <source>
        <dbReference type="ARBA" id="ARBA00023136"/>
    </source>
</evidence>
<comment type="subcellular location">
    <subcellularLocation>
        <location evidence="2">Cell inner membrane</location>
        <topology evidence="2">Multi-pass membrane protein</topology>
    </subcellularLocation>
</comment>
<evidence type="ECO:0000256" key="9">
    <source>
        <dbReference type="ARBA" id="ARBA00022748"/>
    </source>
</evidence>
<dbReference type="PIRSF" id="PIRSF002764">
    <property type="entry name" value="CcmB"/>
    <property type="match status" value="1"/>
</dbReference>
<dbReference type="PANTHER" id="PTHR30070">
    <property type="entry name" value="HEME EXPORTER PROTEIN B"/>
    <property type="match status" value="1"/>
</dbReference>
<dbReference type="GO" id="GO:0005886">
    <property type="term" value="C:plasma membrane"/>
    <property type="evidence" value="ECO:0007669"/>
    <property type="project" value="UniProtKB-SubCell"/>
</dbReference>
<comment type="function">
    <text evidence="1 12">Required for the export of heme to the periplasm for the biogenesis of c-type cytochromes.</text>
</comment>
<evidence type="ECO:0000256" key="7">
    <source>
        <dbReference type="ARBA" id="ARBA00022519"/>
    </source>
</evidence>
<protein>
    <recommendedName>
        <fullName evidence="4 12">Heme exporter protein B</fullName>
    </recommendedName>
</protein>
<dbReference type="EMBL" id="SORZ01000002">
    <property type="protein sequence ID" value="TPW34288.1"/>
    <property type="molecule type" value="Genomic_DNA"/>
</dbReference>
<dbReference type="GO" id="GO:0017004">
    <property type="term" value="P:cytochrome complex assembly"/>
    <property type="evidence" value="ECO:0007669"/>
    <property type="project" value="UniProtKB-KW"/>
</dbReference>
<dbReference type="InterPro" id="IPR003544">
    <property type="entry name" value="Cyt_c_biogenesis_CcmB"/>
</dbReference>
<feature type="transmembrane region" description="Helical" evidence="13">
    <location>
        <begin position="113"/>
        <end position="135"/>
    </location>
</feature>
<evidence type="ECO:0000256" key="4">
    <source>
        <dbReference type="ARBA" id="ARBA00016452"/>
    </source>
</evidence>
<comment type="similarity">
    <text evidence="3 12">Belongs to the CcmB/CycW/HelB family.</text>
</comment>
<evidence type="ECO:0000256" key="5">
    <source>
        <dbReference type="ARBA" id="ARBA00022448"/>
    </source>
</evidence>
<evidence type="ECO:0000256" key="13">
    <source>
        <dbReference type="SAM" id="Phobius"/>
    </source>
</evidence>
<feature type="transmembrane region" description="Helical" evidence="13">
    <location>
        <begin position="171"/>
        <end position="196"/>
    </location>
</feature>
<evidence type="ECO:0000313" key="14">
    <source>
        <dbReference type="EMBL" id="TPW34288.1"/>
    </source>
</evidence>
<keyword evidence="6 12" id="KW-1003">Cell membrane</keyword>
<name>A0A506ULT5_9PROT</name>
<dbReference type="Pfam" id="PF03379">
    <property type="entry name" value="CcmB"/>
    <property type="match status" value="1"/>
</dbReference>
<keyword evidence="15" id="KW-1185">Reference proteome</keyword>